<dbReference type="InterPro" id="IPR003819">
    <property type="entry name" value="TauD/TfdA-like"/>
</dbReference>
<dbReference type="Gene3D" id="3.60.130.10">
    <property type="entry name" value="Clavaminate synthase-like"/>
    <property type="match status" value="2"/>
</dbReference>
<keyword evidence="1" id="KW-0560">Oxidoreductase</keyword>
<dbReference type="Pfam" id="PF02668">
    <property type="entry name" value="TauD"/>
    <property type="match status" value="1"/>
</dbReference>
<dbReference type="AlphaFoldDB" id="A0A0D3IYR5"/>
<dbReference type="GO" id="GO:0016491">
    <property type="term" value="F:oxidoreductase activity"/>
    <property type="evidence" value="ECO:0007669"/>
    <property type="project" value="UniProtKB-KW"/>
</dbReference>
<accession>A0A0D3IYR5</accession>
<feature type="domain" description="TauD/TfdA-like" evidence="2">
    <location>
        <begin position="86"/>
        <end position="413"/>
    </location>
</feature>
<reference evidence="4" key="1">
    <citation type="journal article" date="2013" name="Nature">
        <title>Pan genome of the phytoplankton Emiliania underpins its global distribution.</title>
        <authorList>
            <person name="Read B.A."/>
            <person name="Kegel J."/>
            <person name="Klute M.J."/>
            <person name="Kuo A."/>
            <person name="Lefebvre S.C."/>
            <person name="Maumus F."/>
            <person name="Mayer C."/>
            <person name="Miller J."/>
            <person name="Monier A."/>
            <person name="Salamov A."/>
            <person name="Young J."/>
            <person name="Aguilar M."/>
            <person name="Claverie J.M."/>
            <person name="Frickenhaus S."/>
            <person name="Gonzalez K."/>
            <person name="Herman E.K."/>
            <person name="Lin Y.C."/>
            <person name="Napier J."/>
            <person name="Ogata H."/>
            <person name="Sarno A.F."/>
            <person name="Shmutz J."/>
            <person name="Schroeder D."/>
            <person name="de Vargas C."/>
            <person name="Verret F."/>
            <person name="von Dassow P."/>
            <person name="Valentin K."/>
            <person name="Van de Peer Y."/>
            <person name="Wheeler G."/>
            <person name="Dacks J.B."/>
            <person name="Delwiche C.F."/>
            <person name="Dyhrman S.T."/>
            <person name="Glockner G."/>
            <person name="John U."/>
            <person name="Richards T."/>
            <person name="Worden A.Z."/>
            <person name="Zhang X."/>
            <person name="Grigoriev I.V."/>
            <person name="Allen A.E."/>
            <person name="Bidle K."/>
            <person name="Borodovsky M."/>
            <person name="Bowler C."/>
            <person name="Brownlee C."/>
            <person name="Cock J.M."/>
            <person name="Elias M."/>
            <person name="Gladyshev V.N."/>
            <person name="Groth M."/>
            <person name="Guda C."/>
            <person name="Hadaegh A."/>
            <person name="Iglesias-Rodriguez M.D."/>
            <person name="Jenkins J."/>
            <person name="Jones B.M."/>
            <person name="Lawson T."/>
            <person name="Leese F."/>
            <person name="Lindquist E."/>
            <person name="Lobanov A."/>
            <person name="Lomsadze A."/>
            <person name="Malik S.B."/>
            <person name="Marsh M.E."/>
            <person name="Mackinder L."/>
            <person name="Mock T."/>
            <person name="Mueller-Roeber B."/>
            <person name="Pagarete A."/>
            <person name="Parker M."/>
            <person name="Probert I."/>
            <person name="Quesneville H."/>
            <person name="Raines C."/>
            <person name="Rensing S.A."/>
            <person name="Riano-Pachon D.M."/>
            <person name="Richier S."/>
            <person name="Rokitta S."/>
            <person name="Shiraiwa Y."/>
            <person name="Soanes D.M."/>
            <person name="van der Giezen M."/>
            <person name="Wahlund T.M."/>
            <person name="Williams B."/>
            <person name="Wilson W."/>
            <person name="Wolfe G."/>
            <person name="Wurch L.L."/>
        </authorList>
    </citation>
    <scope>NUCLEOTIDE SEQUENCE</scope>
</reference>
<dbReference type="PANTHER" id="PTHR10696:SF21">
    <property type="entry name" value="TAUD_TFDA-LIKE DOMAIN-CONTAINING PROTEIN"/>
    <property type="match status" value="1"/>
</dbReference>
<dbReference type="eggNOG" id="ENOG502QRUR">
    <property type="taxonomic scope" value="Eukaryota"/>
</dbReference>
<organism evidence="3 4">
    <name type="scientific">Emiliania huxleyi (strain CCMP1516)</name>
    <dbReference type="NCBI Taxonomy" id="280463"/>
    <lineage>
        <taxon>Eukaryota</taxon>
        <taxon>Haptista</taxon>
        <taxon>Haptophyta</taxon>
        <taxon>Prymnesiophyceae</taxon>
        <taxon>Isochrysidales</taxon>
        <taxon>Noelaerhabdaceae</taxon>
        <taxon>Emiliania</taxon>
    </lineage>
</organism>
<dbReference type="InterPro" id="IPR042098">
    <property type="entry name" value="TauD-like_sf"/>
</dbReference>
<sequence length="432" mass="46983">MISLLLACSARIALVDPPDSRSSRLPAPDGDLAVRPARRLTLLRGGGADGWEQIGARPVSIDEERVFAGRAFPMTLSPLLSGRTTLTEWAAEHREELLRLVRENGAVLLRGFGGMETPQGFSDFVMGLRLEEFGMGCSAAPRTEVAPGVFTANEAPPQEKIPFHHEMAQCEDKPAFLFFYCEFPAQTGGATPIIPSNAVATHLREACGHAFSAVRPATSRPPLAVCRPSLGPRPTLLLSLCEAHPAVAQRLAARGIRYARTLPAQDDPLSPIGKSWRTSFNTDTRQGAEAAMAAAGTTWRWHGNGDLYTETKQMPALVVDGRSGKEMFYNAVIAAITGWEDGRNDPLKAIRYGDGEELDGEAVAALLETGEWMAAHRVAFAWQSGDVLIIDNQAAMHSRETFTPPRRILASLWGEALRRPEGRAEPERQSSR</sequence>
<dbReference type="EnsemblProtists" id="EOD16400">
    <property type="protein sequence ID" value="EOD16400"/>
    <property type="gene ID" value="EMIHUDRAFT_436587"/>
</dbReference>
<dbReference type="PANTHER" id="PTHR10696">
    <property type="entry name" value="GAMMA-BUTYROBETAINE HYDROXYLASE-RELATED"/>
    <property type="match status" value="1"/>
</dbReference>
<dbReference type="RefSeq" id="XP_005768829.1">
    <property type="nucleotide sequence ID" value="XM_005768772.1"/>
</dbReference>
<protein>
    <recommendedName>
        <fullName evidence="2">TauD/TfdA-like domain-containing protein</fullName>
    </recommendedName>
</protein>
<dbReference type="STRING" id="2903.R1DPK8"/>
<evidence type="ECO:0000259" key="2">
    <source>
        <dbReference type="Pfam" id="PF02668"/>
    </source>
</evidence>
<dbReference type="KEGG" id="ehx:EMIHUDRAFT_436587"/>
<dbReference type="OMA" id="MRGRGWQ"/>
<dbReference type="GeneID" id="17262560"/>
<dbReference type="SUPFAM" id="SSF51197">
    <property type="entry name" value="Clavaminate synthase-like"/>
    <property type="match status" value="1"/>
</dbReference>
<dbReference type="Proteomes" id="UP000013827">
    <property type="component" value="Unassembled WGS sequence"/>
</dbReference>
<reference evidence="3" key="2">
    <citation type="submission" date="2024-10" db="UniProtKB">
        <authorList>
            <consortium name="EnsemblProtists"/>
        </authorList>
    </citation>
    <scope>IDENTIFICATION</scope>
</reference>
<dbReference type="InterPro" id="IPR050411">
    <property type="entry name" value="AlphaKG_dependent_hydroxylases"/>
</dbReference>
<keyword evidence="4" id="KW-1185">Reference proteome</keyword>
<name>A0A0D3IYR5_EMIH1</name>
<dbReference type="PaxDb" id="2903-EOD16400"/>
<evidence type="ECO:0000313" key="3">
    <source>
        <dbReference type="EnsemblProtists" id="EOD16400"/>
    </source>
</evidence>
<proteinExistence type="predicted"/>
<evidence type="ECO:0000313" key="4">
    <source>
        <dbReference type="Proteomes" id="UP000013827"/>
    </source>
</evidence>
<evidence type="ECO:0000256" key="1">
    <source>
        <dbReference type="ARBA" id="ARBA00023002"/>
    </source>
</evidence>
<dbReference type="HOGENOM" id="CLU_044153_3_0_1"/>